<reference evidence="2" key="2">
    <citation type="journal article" date="2023" name="IMA Fungus">
        <title>Comparative genomic study of the Penicillium genus elucidates a diverse pangenome and 15 lateral gene transfer events.</title>
        <authorList>
            <person name="Petersen C."/>
            <person name="Sorensen T."/>
            <person name="Nielsen M.R."/>
            <person name="Sondergaard T.E."/>
            <person name="Sorensen J.L."/>
            <person name="Fitzpatrick D.A."/>
            <person name="Frisvad J.C."/>
            <person name="Nielsen K.L."/>
        </authorList>
    </citation>
    <scope>NUCLEOTIDE SEQUENCE</scope>
    <source>
        <strain evidence="2">IBT 35673</strain>
    </source>
</reference>
<evidence type="ECO:0000313" key="2">
    <source>
        <dbReference type="EMBL" id="KAJ5338413.1"/>
    </source>
</evidence>
<proteinExistence type="predicted"/>
<organism evidence="2 3">
    <name type="scientific">Penicillium brevicompactum</name>
    <dbReference type="NCBI Taxonomy" id="5074"/>
    <lineage>
        <taxon>Eukaryota</taxon>
        <taxon>Fungi</taxon>
        <taxon>Dikarya</taxon>
        <taxon>Ascomycota</taxon>
        <taxon>Pezizomycotina</taxon>
        <taxon>Eurotiomycetes</taxon>
        <taxon>Eurotiomycetidae</taxon>
        <taxon>Eurotiales</taxon>
        <taxon>Aspergillaceae</taxon>
        <taxon>Penicillium</taxon>
    </lineage>
</organism>
<dbReference type="AlphaFoldDB" id="A0A9W9QI48"/>
<evidence type="ECO:0000313" key="3">
    <source>
        <dbReference type="Proteomes" id="UP001147695"/>
    </source>
</evidence>
<feature type="compositionally biased region" description="Polar residues" evidence="1">
    <location>
        <begin position="183"/>
        <end position="192"/>
    </location>
</feature>
<evidence type="ECO:0000256" key="1">
    <source>
        <dbReference type="SAM" id="MobiDB-lite"/>
    </source>
</evidence>
<name>A0A9W9QI48_PENBR</name>
<comment type="caution">
    <text evidence="2">The sequence shown here is derived from an EMBL/GenBank/DDBJ whole genome shotgun (WGS) entry which is preliminary data.</text>
</comment>
<sequence>MCLPGGHNNAGWLLNSQYPKELASGGYSKGWLRAGLVLAPLDMASSSGGNGLDHTMKMYEPPASTKSKKDFAPTDESNASIWEYGWAIHGIPLLGTSPPFSKTNTLCIDNRMGWVRMLRVPGFEKAIDASDASKRHTTWQELTNMEHFHEIQWSEIPPRPKKQKQSKQGSQDDREGTEEANSDDNLGTPNSKDPTEDGEDTGSHDDLDIIESIERHSSPNGPFSSDAHVDDTPHMWTSTHSTSHKDYREPLLFSTVLNVVRVSGKPNHPLIMHRLSALEVARQAIWSDRVAYRILGKRMSARGREVLVNWLFPLESDSTEEARQIVEDVWNNSPCHAAVYDAVHYWNNVDYLKDRIENLQDWHTTEAKCYRGLIEHFGSPPTVHN</sequence>
<dbReference type="EMBL" id="JAPZBQ010000003">
    <property type="protein sequence ID" value="KAJ5338413.1"/>
    <property type="molecule type" value="Genomic_DNA"/>
</dbReference>
<dbReference type="Proteomes" id="UP001147695">
    <property type="component" value="Unassembled WGS sequence"/>
</dbReference>
<protein>
    <submittedName>
        <fullName evidence="2">Uncharacterized protein</fullName>
    </submittedName>
</protein>
<reference evidence="2" key="1">
    <citation type="submission" date="2022-12" db="EMBL/GenBank/DDBJ databases">
        <authorList>
            <person name="Petersen C."/>
        </authorList>
    </citation>
    <scope>NUCLEOTIDE SEQUENCE</scope>
    <source>
        <strain evidence="2">IBT 35673</strain>
    </source>
</reference>
<accession>A0A9W9QI48</accession>
<feature type="region of interest" description="Disordered" evidence="1">
    <location>
        <begin position="153"/>
        <end position="205"/>
    </location>
</feature>
<gene>
    <name evidence="2" type="ORF">N7452_005141</name>
</gene>